<evidence type="ECO:0000313" key="1">
    <source>
        <dbReference type="EMBL" id="KAJ9100976.1"/>
    </source>
</evidence>
<reference evidence="1" key="1">
    <citation type="submission" date="2023-04" db="EMBL/GenBank/DDBJ databases">
        <title>Draft Genome sequencing of Naganishia species isolated from polar environments using Oxford Nanopore Technology.</title>
        <authorList>
            <person name="Leo P."/>
            <person name="Venkateswaran K."/>
        </authorList>
    </citation>
    <scope>NUCLEOTIDE SEQUENCE</scope>
    <source>
        <strain evidence="1">MNA-CCFEE 5261</strain>
    </source>
</reference>
<organism evidence="1 2">
    <name type="scientific">Naganishia cerealis</name>
    <dbReference type="NCBI Taxonomy" id="610337"/>
    <lineage>
        <taxon>Eukaryota</taxon>
        <taxon>Fungi</taxon>
        <taxon>Dikarya</taxon>
        <taxon>Basidiomycota</taxon>
        <taxon>Agaricomycotina</taxon>
        <taxon>Tremellomycetes</taxon>
        <taxon>Filobasidiales</taxon>
        <taxon>Filobasidiaceae</taxon>
        <taxon>Naganishia</taxon>
    </lineage>
</organism>
<proteinExistence type="predicted"/>
<keyword evidence="2" id="KW-1185">Reference proteome</keyword>
<comment type="caution">
    <text evidence="1">The sequence shown here is derived from an EMBL/GenBank/DDBJ whole genome shotgun (WGS) entry which is preliminary data.</text>
</comment>
<gene>
    <name evidence="1" type="ORF">QFC19_005372</name>
</gene>
<sequence>MFNGGAVDNSYRSGDSSSAATLRNRFDTWNEVPVRWSGVNLADPVSVTDTVLSSQGASASALEQEILERKRQTSIAPLIGRRE</sequence>
<dbReference type="Proteomes" id="UP001241377">
    <property type="component" value="Unassembled WGS sequence"/>
</dbReference>
<name>A0ACC2VQQ8_9TREE</name>
<evidence type="ECO:0000313" key="2">
    <source>
        <dbReference type="Proteomes" id="UP001241377"/>
    </source>
</evidence>
<dbReference type="EMBL" id="JASBWR010000060">
    <property type="protein sequence ID" value="KAJ9100976.1"/>
    <property type="molecule type" value="Genomic_DNA"/>
</dbReference>
<accession>A0ACC2VQQ8</accession>
<protein>
    <submittedName>
        <fullName evidence="1">Uncharacterized protein</fullName>
    </submittedName>
</protein>